<sequence>MMDLIKEVGRGRKGARDLTPEEARRAAELILSREASAVQIGAFLMAERIKTESAEELTAFVEACRARSRRWPMAGGIDCAGPYDGRRTSFAATVPAAFVLASCGLPVTLHGSAALPPKWGITLPDNFAALGADLTGAAGDRLAMAAESTGFLFAPTEKWCPALAGLRRMREDIGVRTIFNTAEKLLRFSDAPYMAMGVFHGTMFEKMAGILLGLGVRNAIIVQGVEGSEDLSVEKRTRTVMVRGGQHHEMLILDPAVFGLEAAAPEWEWTAERQADTARRVLEGGGEPAFRNMVILNSAVRLWVAERVPSIEEGVALARRTLDGGAALRRFQDWLSSVKPETGSFFKEGIERKRA</sequence>
<dbReference type="InterPro" id="IPR005940">
    <property type="entry name" value="Anthranilate_Pribosyl_Tfrase"/>
</dbReference>
<dbReference type="InterPro" id="IPR017459">
    <property type="entry name" value="Glycosyl_Trfase_fam3_N_dom"/>
</dbReference>
<keyword evidence="8" id="KW-1185">Reference proteome</keyword>
<dbReference type="Gene3D" id="3.40.1030.10">
    <property type="entry name" value="Nucleoside phosphorylase/phosphoribosyltransferase catalytic domain"/>
    <property type="match status" value="1"/>
</dbReference>
<dbReference type="Proteomes" id="UP001305702">
    <property type="component" value="Chromosome"/>
</dbReference>
<dbReference type="Gene3D" id="1.20.970.10">
    <property type="entry name" value="Transferase, Pyrimidine Nucleoside Phosphorylase, Chain C"/>
    <property type="match status" value="1"/>
</dbReference>
<name>A0AA96LF95_9BACL</name>
<evidence type="ECO:0000256" key="4">
    <source>
        <dbReference type="ARBA" id="ARBA00023141"/>
    </source>
</evidence>
<dbReference type="InterPro" id="IPR035902">
    <property type="entry name" value="Nuc_phospho_transferase"/>
</dbReference>
<dbReference type="PANTHER" id="PTHR43285:SF2">
    <property type="entry name" value="ANTHRANILATE PHOSPHORIBOSYLTRANSFERASE"/>
    <property type="match status" value="1"/>
</dbReference>
<keyword evidence="4" id="KW-0057">Aromatic amino acid biosynthesis</keyword>
<reference evidence="7 8" key="1">
    <citation type="submission" date="2022-02" db="EMBL/GenBank/DDBJ databases">
        <title>Paenibacillus sp. MBLB1776 Whole Genome Shotgun Sequencing.</title>
        <authorList>
            <person name="Hwang C.Y."/>
            <person name="Cho E.-S."/>
            <person name="Seo M.-J."/>
        </authorList>
    </citation>
    <scope>NUCLEOTIDE SEQUENCE [LARGE SCALE GENOMIC DNA]</scope>
    <source>
        <strain evidence="7 8">MBLB1776</strain>
    </source>
</reference>
<evidence type="ECO:0000313" key="8">
    <source>
        <dbReference type="Proteomes" id="UP001305702"/>
    </source>
</evidence>
<organism evidence="7 8">
    <name type="scientific">Paenibacillus aurantius</name>
    <dbReference type="NCBI Taxonomy" id="2918900"/>
    <lineage>
        <taxon>Bacteria</taxon>
        <taxon>Bacillati</taxon>
        <taxon>Bacillota</taxon>
        <taxon>Bacilli</taxon>
        <taxon>Bacillales</taxon>
        <taxon>Paenibacillaceae</taxon>
        <taxon>Paenibacillus</taxon>
    </lineage>
</organism>
<dbReference type="InterPro" id="IPR000312">
    <property type="entry name" value="Glycosyl_Trfase_fam3"/>
</dbReference>
<keyword evidence="2" id="KW-0808">Transferase</keyword>
<protein>
    <submittedName>
        <fullName evidence="7">Anthranilate phosphoribosyltransferase</fullName>
    </submittedName>
</protein>
<dbReference type="KEGG" id="paun:MJA45_07150"/>
<keyword evidence="3" id="KW-0028">Amino-acid biosynthesis</keyword>
<dbReference type="GO" id="GO:0000162">
    <property type="term" value="P:L-tryptophan biosynthetic process"/>
    <property type="evidence" value="ECO:0007669"/>
    <property type="project" value="UniProtKB-KW"/>
</dbReference>
<keyword evidence="1 7" id="KW-0328">Glycosyltransferase</keyword>
<evidence type="ECO:0000256" key="1">
    <source>
        <dbReference type="ARBA" id="ARBA00022676"/>
    </source>
</evidence>
<accession>A0AA96LF95</accession>
<dbReference type="Pfam" id="PF00591">
    <property type="entry name" value="Glycos_transf_3"/>
    <property type="match status" value="1"/>
</dbReference>
<proteinExistence type="predicted"/>
<dbReference type="SUPFAM" id="SSF47648">
    <property type="entry name" value="Nucleoside phosphorylase/phosphoribosyltransferase N-terminal domain"/>
    <property type="match status" value="1"/>
</dbReference>
<dbReference type="InterPro" id="IPR036320">
    <property type="entry name" value="Glycosyl_Trfase_fam3_N_dom_sf"/>
</dbReference>
<dbReference type="PANTHER" id="PTHR43285">
    <property type="entry name" value="ANTHRANILATE PHOSPHORIBOSYLTRANSFERASE"/>
    <property type="match status" value="1"/>
</dbReference>
<keyword evidence="3" id="KW-0822">Tryptophan biosynthesis</keyword>
<dbReference type="RefSeq" id="WP_315606581.1">
    <property type="nucleotide sequence ID" value="NZ_CP130318.1"/>
</dbReference>
<dbReference type="GO" id="GO:0005829">
    <property type="term" value="C:cytosol"/>
    <property type="evidence" value="ECO:0007669"/>
    <property type="project" value="TreeGrafter"/>
</dbReference>
<dbReference type="Pfam" id="PF02885">
    <property type="entry name" value="Glycos_trans_3N"/>
    <property type="match status" value="1"/>
</dbReference>
<dbReference type="EMBL" id="CP130318">
    <property type="protein sequence ID" value="WNQ12802.1"/>
    <property type="molecule type" value="Genomic_DNA"/>
</dbReference>
<dbReference type="AlphaFoldDB" id="A0AA96LF95"/>
<feature type="domain" description="Glycosyl transferase family 3" evidence="5">
    <location>
        <begin position="89"/>
        <end position="328"/>
    </location>
</feature>
<evidence type="ECO:0000259" key="6">
    <source>
        <dbReference type="Pfam" id="PF02885"/>
    </source>
</evidence>
<dbReference type="GO" id="GO:0004048">
    <property type="term" value="F:anthranilate phosphoribosyltransferase activity"/>
    <property type="evidence" value="ECO:0007669"/>
    <property type="project" value="InterPro"/>
</dbReference>
<dbReference type="SUPFAM" id="SSF52418">
    <property type="entry name" value="Nucleoside phosphorylase/phosphoribosyltransferase catalytic domain"/>
    <property type="match status" value="1"/>
</dbReference>
<gene>
    <name evidence="7" type="ORF">MJA45_07150</name>
</gene>
<evidence type="ECO:0000256" key="2">
    <source>
        <dbReference type="ARBA" id="ARBA00022679"/>
    </source>
</evidence>
<evidence type="ECO:0000313" key="7">
    <source>
        <dbReference type="EMBL" id="WNQ12802.1"/>
    </source>
</evidence>
<evidence type="ECO:0000259" key="5">
    <source>
        <dbReference type="Pfam" id="PF00591"/>
    </source>
</evidence>
<evidence type="ECO:0000256" key="3">
    <source>
        <dbReference type="ARBA" id="ARBA00022822"/>
    </source>
</evidence>
<feature type="domain" description="Glycosyl transferase family 3 N-terminal" evidence="6">
    <location>
        <begin position="3"/>
        <end position="67"/>
    </location>
</feature>